<evidence type="ECO:0000313" key="3">
    <source>
        <dbReference type="Proteomes" id="UP001167919"/>
    </source>
</evidence>
<protein>
    <submittedName>
        <fullName evidence="2">Uncharacterized protein</fullName>
    </submittedName>
</protein>
<dbReference type="EMBL" id="SDWY01000003">
    <property type="protein sequence ID" value="MDN6900670.1"/>
    <property type="molecule type" value="Genomic_DNA"/>
</dbReference>
<evidence type="ECO:0000256" key="1">
    <source>
        <dbReference type="SAM" id="Phobius"/>
    </source>
</evidence>
<keyword evidence="1" id="KW-0812">Transmembrane</keyword>
<dbReference type="Proteomes" id="UP001167919">
    <property type="component" value="Unassembled WGS sequence"/>
</dbReference>
<keyword evidence="1" id="KW-0472">Membrane</keyword>
<accession>A0AAJ1RAT1</accession>
<keyword evidence="1" id="KW-1133">Transmembrane helix</keyword>
<evidence type="ECO:0000313" key="2">
    <source>
        <dbReference type="EMBL" id="MDN6900670.1"/>
    </source>
</evidence>
<sequence length="176" mass="18538">MAGLPSNPAVMAGTATADIMQYFAFAVRMAQEVAYVFGRPSIFNEDGALTDAGQREVMLYLGSMFGIAAANSGLMFVSRGLGATASKKLMQAALTKTAWYPLMKKIGTAIGLQVTKKTASSLVTKAVPIIGGIASGGLTFLTFRPMGKKLIKAFSATLQADDQQFIEAQNVIVSVE</sequence>
<feature type="transmembrane region" description="Helical" evidence="1">
    <location>
        <begin position="126"/>
        <end position="143"/>
    </location>
</feature>
<proteinExistence type="predicted"/>
<dbReference type="AlphaFoldDB" id="A0AAJ1RAT1"/>
<reference evidence="2" key="1">
    <citation type="submission" date="2019-01" db="EMBL/GenBank/DDBJ databases">
        <title>Oenococcus sicerae UCMA17102.</title>
        <authorList>
            <person name="Cousin F.J."/>
            <person name="Le Guellec R."/>
            <person name="Cretenet M."/>
        </authorList>
    </citation>
    <scope>NUCLEOTIDE SEQUENCE</scope>
    <source>
        <strain evidence="2">UCMA17102</strain>
    </source>
</reference>
<gene>
    <name evidence="2" type="ORF">EVC35_06585</name>
</gene>
<comment type="caution">
    <text evidence="2">The sequence shown here is derived from an EMBL/GenBank/DDBJ whole genome shotgun (WGS) entry which is preliminary data.</text>
</comment>
<feature type="transmembrane region" description="Helical" evidence="1">
    <location>
        <begin position="57"/>
        <end position="77"/>
    </location>
</feature>
<organism evidence="2 3">
    <name type="scientific">Oenococcus sicerae</name>
    <dbReference type="NCBI Taxonomy" id="2203724"/>
    <lineage>
        <taxon>Bacteria</taxon>
        <taxon>Bacillati</taxon>
        <taxon>Bacillota</taxon>
        <taxon>Bacilli</taxon>
        <taxon>Lactobacillales</taxon>
        <taxon>Lactobacillaceae</taxon>
        <taxon>Oenococcus</taxon>
    </lineage>
</organism>
<name>A0AAJ1RAT1_9LACO</name>